<dbReference type="Gene3D" id="1.10.10.60">
    <property type="entry name" value="Homeodomain-like"/>
    <property type="match status" value="1"/>
</dbReference>
<protein>
    <recommendedName>
        <fullName evidence="1">Mor transcription activator domain-containing protein</fullName>
    </recommendedName>
</protein>
<dbReference type="SUPFAM" id="SSF46689">
    <property type="entry name" value="Homeodomain-like"/>
    <property type="match status" value="1"/>
</dbReference>
<comment type="caution">
    <text evidence="2">The sequence shown here is derived from an EMBL/GenBank/DDBJ whole genome shotgun (WGS) entry which is preliminary data.</text>
</comment>
<sequence>MTIAEQFIKDLETFINDQAADLNEKDKKACIDAALNCLRLNFKYQTIYIPTQDRQALLSRNKAIYADFTGHNHNDLARKHRLSLQQIYSIIRNQRKAAEGVAKPDKPVFLLVLDEHLPFDIAATGVSQNYAAALSQKIAAYILENYAGAFFTLPAKQNGRG</sequence>
<dbReference type="RefSeq" id="WP_064042119.1">
    <property type="nucleotide sequence ID" value="NZ_LUUJ01000113.1"/>
</dbReference>
<accession>A0A177N2I0</accession>
<dbReference type="PANTHER" id="PTHR37812">
    <property type="entry name" value="MU-LIKE PROPHAGE FLUMU PROTEIN C"/>
    <property type="match status" value="1"/>
</dbReference>
<dbReference type="OrthoDB" id="8906055at2"/>
<dbReference type="Pfam" id="PF08765">
    <property type="entry name" value="Mor"/>
    <property type="match status" value="1"/>
</dbReference>
<dbReference type="AlphaFoldDB" id="A0A177N2I0"/>
<gene>
    <name evidence="2" type="ORF">A1507_19220</name>
</gene>
<proteinExistence type="predicted"/>
<dbReference type="EMBL" id="LUUJ01000113">
    <property type="protein sequence ID" value="OAI12061.1"/>
    <property type="molecule type" value="Genomic_DNA"/>
</dbReference>
<dbReference type="InterPro" id="IPR009057">
    <property type="entry name" value="Homeodomain-like_sf"/>
</dbReference>
<organism evidence="2 3">
    <name type="scientific">Methylomonas koyamae</name>
    <dbReference type="NCBI Taxonomy" id="702114"/>
    <lineage>
        <taxon>Bacteria</taxon>
        <taxon>Pseudomonadati</taxon>
        <taxon>Pseudomonadota</taxon>
        <taxon>Gammaproteobacteria</taxon>
        <taxon>Methylococcales</taxon>
        <taxon>Methylococcaceae</taxon>
        <taxon>Methylomonas</taxon>
    </lineage>
</organism>
<evidence type="ECO:0000313" key="3">
    <source>
        <dbReference type="Proteomes" id="UP000077857"/>
    </source>
</evidence>
<dbReference type="InterPro" id="IPR052411">
    <property type="entry name" value="c-mor_Regulatory_Protein"/>
</dbReference>
<evidence type="ECO:0000313" key="2">
    <source>
        <dbReference type="EMBL" id="OAI12061.1"/>
    </source>
</evidence>
<dbReference type="PANTHER" id="PTHR37812:SF1">
    <property type="entry name" value="MU-LIKE PROPHAGE FLUMU PROTEIN C"/>
    <property type="match status" value="1"/>
</dbReference>
<reference evidence="2 3" key="1">
    <citation type="submission" date="2016-03" db="EMBL/GenBank/DDBJ databases">
        <authorList>
            <person name="Ploux O."/>
        </authorList>
    </citation>
    <scope>NUCLEOTIDE SEQUENCE [LARGE SCALE GENOMIC DNA]</scope>
    <source>
        <strain evidence="2 3">R-45378</strain>
    </source>
</reference>
<dbReference type="InterPro" id="IPR014875">
    <property type="entry name" value="Mor_transcription_activator"/>
</dbReference>
<feature type="domain" description="Mor transcription activator" evidence="1">
    <location>
        <begin position="40"/>
        <end position="98"/>
    </location>
</feature>
<dbReference type="Proteomes" id="UP000077857">
    <property type="component" value="Unassembled WGS sequence"/>
</dbReference>
<name>A0A177N2I0_9GAMM</name>
<evidence type="ECO:0000259" key="1">
    <source>
        <dbReference type="Pfam" id="PF08765"/>
    </source>
</evidence>